<feature type="region of interest" description="Disordered" evidence="2">
    <location>
        <begin position="452"/>
        <end position="494"/>
    </location>
</feature>
<feature type="compositionally biased region" description="Low complexity" evidence="2">
    <location>
        <begin position="455"/>
        <end position="468"/>
    </location>
</feature>
<name>T1HBK6_RHOPR</name>
<dbReference type="GO" id="GO:0016010">
    <property type="term" value="C:dystrophin-associated glycoprotein complex"/>
    <property type="evidence" value="ECO:0007669"/>
    <property type="project" value="UniProtKB-ARBA"/>
</dbReference>
<dbReference type="PANTHER" id="PTHR12268">
    <property type="entry name" value="E3 UBIQUITIN-PROTEIN LIGASE KCMF1"/>
    <property type="match status" value="1"/>
</dbReference>
<dbReference type="Pfam" id="PF09069">
    <property type="entry name" value="EF-hand_3"/>
    <property type="match status" value="1"/>
</dbReference>
<feature type="coiled-coil region" evidence="1">
    <location>
        <begin position="407"/>
        <end position="441"/>
    </location>
</feature>
<evidence type="ECO:0000256" key="1">
    <source>
        <dbReference type="SAM" id="Coils"/>
    </source>
</evidence>
<dbReference type="Pfam" id="PF09068">
    <property type="entry name" value="EF-hand_2"/>
    <property type="match status" value="1"/>
</dbReference>
<dbReference type="FunCoup" id="T1HBK6">
    <property type="interactions" value="365"/>
</dbReference>
<keyword evidence="1" id="KW-0175">Coiled coil</keyword>
<dbReference type="EnsemblMetazoa" id="RPRC001418-RA">
    <property type="protein sequence ID" value="RPRC001418-PA"/>
    <property type="gene ID" value="RPRC001418"/>
</dbReference>
<dbReference type="OMA" id="PFDSGSM"/>
<dbReference type="PANTHER" id="PTHR12268:SF27">
    <property type="entry name" value="DYSTROBREVIN, ISOFORM F"/>
    <property type="match status" value="1"/>
</dbReference>
<dbReference type="SUPFAM" id="SSF47473">
    <property type="entry name" value="EF-hand"/>
    <property type="match status" value="2"/>
</dbReference>
<evidence type="ECO:0000313" key="6">
    <source>
        <dbReference type="Proteomes" id="UP000015103"/>
    </source>
</evidence>
<dbReference type="InterPro" id="IPR015153">
    <property type="entry name" value="EF-hand_dom_typ1"/>
</dbReference>
<evidence type="ECO:0008006" key="7">
    <source>
        <dbReference type="Google" id="ProtNLM"/>
    </source>
</evidence>
<dbReference type="EMBL" id="ACPB03005092">
    <property type="status" value="NOT_ANNOTATED_CDS"/>
    <property type="molecule type" value="Genomic_DNA"/>
</dbReference>
<reference evidence="5" key="1">
    <citation type="submission" date="2015-05" db="UniProtKB">
        <authorList>
            <consortium name="EnsemblMetazoa"/>
        </authorList>
    </citation>
    <scope>IDENTIFICATION</scope>
</reference>
<dbReference type="GO" id="GO:0045202">
    <property type="term" value="C:synapse"/>
    <property type="evidence" value="ECO:0007669"/>
    <property type="project" value="TreeGrafter"/>
</dbReference>
<evidence type="ECO:0000256" key="2">
    <source>
        <dbReference type="SAM" id="MobiDB-lite"/>
    </source>
</evidence>
<feature type="domain" description="EF-hand" evidence="3">
    <location>
        <begin position="22"/>
        <end position="145"/>
    </location>
</feature>
<dbReference type="eggNOG" id="KOG4301">
    <property type="taxonomic scope" value="Eukaryota"/>
</dbReference>
<feature type="compositionally biased region" description="Pro residues" evidence="2">
    <location>
        <begin position="469"/>
        <end position="485"/>
    </location>
</feature>
<sequence>MENCHDLATGGGVSRSAEMRLQLMQEMRSQNFDLIRFASYRTACKLRFLQRKLNLHLVDIWNVIEAFREHSLNTMEIEAELNISRLESLISSLYQTLNKRLPTAQQIHIEMSSTMLLNWLLNAYSEEGMGRIKVFSIKVALATMCAGKLMDKLRCNGQRLSFILCRFKEKNFQLIFLFKSFLDVFSQICDENGHMVITKFSLFLSQVLALPSSVYESPSFVYSEGLVMQVFGGWFIICSVMPASTILSGASVTDVSSVQRTICVKIVFGVVVYRETILLSMKLESILHIPPSPLPSHNGFPEYAGYEVGSLDSRSTARSPGKGVQTLRMDDEHKLIARYAARLAQEVQAVSMAKKDHTKNLDTIIMVVHNLLVCNGASTCDIIGVAVSNCSSFSKREQESVGLDHENPALMTELRALRKRKDELENHLTSLQDSRRHLMLQLEGLMKLLKNHQASPKSTPNTSPRSSKSPPPSSSRSAPPTPTPTPSSDCVGLGLGSTFGGSASLQASQTSLSRNSVGGQSNRSICTELLQAADSVTNAMSTLVSQLNSGEEEMWRENACYSQVTVLSTLCQKEEDLQKEDVLWQNG</sequence>
<dbReference type="HOGENOM" id="CLU_011676_1_0_1"/>
<dbReference type="GO" id="GO:0099536">
    <property type="term" value="P:synaptic signaling"/>
    <property type="evidence" value="ECO:0007669"/>
    <property type="project" value="TreeGrafter"/>
</dbReference>
<keyword evidence="6" id="KW-1185">Reference proteome</keyword>
<evidence type="ECO:0000259" key="3">
    <source>
        <dbReference type="Pfam" id="PF09068"/>
    </source>
</evidence>
<dbReference type="AlphaFoldDB" id="T1HBK6"/>
<proteinExistence type="predicted"/>
<dbReference type="InterPro" id="IPR050774">
    <property type="entry name" value="KCMF1/Dystrophin"/>
</dbReference>
<feature type="domain" description="EF-hand" evidence="4">
    <location>
        <begin position="184"/>
        <end position="232"/>
    </location>
</feature>
<dbReference type="STRING" id="13249.T1HBK6"/>
<dbReference type="VEuPathDB" id="VectorBase:RPRC001418"/>
<organism evidence="5 6">
    <name type="scientific">Rhodnius prolixus</name>
    <name type="common">Triatomid bug</name>
    <dbReference type="NCBI Taxonomy" id="13249"/>
    <lineage>
        <taxon>Eukaryota</taxon>
        <taxon>Metazoa</taxon>
        <taxon>Ecdysozoa</taxon>
        <taxon>Arthropoda</taxon>
        <taxon>Hexapoda</taxon>
        <taxon>Insecta</taxon>
        <taxon>Pterygota</taxon>
        <taxon>Neoptera</taxon>
        <taxon>Paraneoptera</taxon>
        <taxon>Hemiptera</taxon>
        <taxon>Heteroptera</taxon>
        <taxon>Panheteroptera</taxon>
        <taxon>Cimicomorpha</taxon>
        <taxon>Reduviidae</taxon>
        <taxon>Triatominae</taxon>
        <taxon>Rhodnius</taxon>
    </lineage>
</organism>
<dbReference type="Gene3D" id="1.10.238.10">
    <property type="entry name" value="EF-hand"/>
    <property type="match status" value="1"/>
</dbReference>
<dbReference type="InterPro" id="IPR015154">
    <property type="entry name" value="EF-hand_dom_typ2"/>
</dbReference>
<accession>T1HBK6</accession>
<dbReference type="InterPro" id="IPR011992">
    <property type="entry name" value="EF-hand-dom_pair"/>
</dbReference>
<dbReference type="InParanoid" id="T1HBK6"/>
<evidence type="ECO:0000259" key="4">
    <source>
        <dbReference type="Pfam" id="PF09069"/>
    </source>
</evidence>
<evidence type="ECO:0000313" key="5">
    <source>
        <dbReference type="EnsemblMetazoa" id="RPRC001418-PA"/>
    </source>
</evidence>
<dbReference type="Proteomes" id="UP000015103">
    <property type="component" value="Unassembled WGS sequence"/>
</dbReference>
<protein>
    <recommendedName>
        <fullName evidence="7">Dystrobrevin</fullName>
    </recommendedName>
</protein>